<dbReference type="Gene3D" id="3.40.980.10">
    <property type="entry name" value="MoaB/Mog-like domain"/>
    <property type="match status" value="1"/>
</dbReference>
<evidence type="ECO:0000313" key="3">
    <source>
        <dbReference type="EMBL" id="SES77078.1"/>
    </source>
</evidence>
<dbReference type="AlphaFoldDB" id="A0A1H9Z883"/>
<comment type="similarity">
    <text evidence="1">Belongs to the CinA family.</text>
</comment>
<dbReference type="CDD" id="cd00885">
    <property type="entry name" value="cinA"/>
    <property type="match status" value="1"/>
</dbReference>
<dbReference type="SUPFAM" id="SSF142433">
    <property type="entry name" value="CinA-like"/>
    <property type="match status" value="1"/>
</dbReference>
<dbReference type="SMART" id="SM00852">
    <property type="entry name" value="MoCF_biosynth"/>
    <property type="match status" value="1"/>
</dbReference>
<dbReference type="Pfam" id="PF18146">
    <property type="entry name" value="CinA_KH"/>
    <property type="match status" value="1"/>
</dbReference>
<proteinExistence type="inferred from homology"/>
<dbReference type="STRING" id="930131.SAMN05216389_102113"/>
<dbReference type="NCBIfam" id="TIGR00199">
    <property type="entry name" value="PncC_domain"/>
    <property type="match status" value="1"/>
</dbReference>
<dbReference type="InterPro" id="IPR041424">
    <property type="entry name" value="CinA_KH"/>
</dbReference>
<reference evidence="3 4" key="1">
    <citation type="submission" date="2016-10" db="EMBL/GenBank/DDBJ databases">
        <authorList>
            <person name="de Groot N.N."/>
        </authorList>
    </citation>
    <scope>NUCLEOTIDE SEQUENCE [LARGE SCALE GENOMIC DNA]</scope>
    <source>
        <strain evidence="3 4">IBRC-M 10780</strain>
    </source>
</reference>
<dbReference type="HAMAP" id="MF_00226_B">
    <property type="entry name" value="CinA_B"/>
    <property type="match status" value="1"/>
</dbReference>
<feature type="domain" description="MoaB/Mog" evidence="2">
    <location>
        <begin position="7"/>
        <end position="174"/>
    </location>
</feature>
<evidence type="ECO:0000259" key="2">
    <source>
        <dbReference type="SMART" id="SM00852"/>
    </source>
</evidence>
<evidence type="ECO:0000313" key="4">
    <source>
        <dbReference type="Proteomes" id="UP000198618"/>
    </source>
</evidence>
<dbReference type="InterPro" id="IPR036425">
    <property type="entry name" value="MoaB/Mog-like_dom_sf"/>
</dbReference>
<dbReference type="SUPFAM" id="SSF53218">
    <property type="entry name" value="Molybdenum cofactor biosynthesis proteins"/>
    <property type="match status" value="1"/>
</dbReference>
<dbReference type="PIRSF" id="PIRSF006728">
    <property type="entry name" value="CinA"/>
    <property type="match status" value="1"/>
</dbReference>
<dbReference type="InterPro" id="IPR008135">
    <property type="entry name" value="Competence-induced_CinA"/>
</dbReference>
<dbReference type="PANTHER" id="PTHR13939:SF0">
    <property type="entry name" value="NMN AMIDOHYDROLASE-LIKE PROTEIN YFAY"/>
    <property type="match status" value="1"/>
</dbReference>
<dbReference type="InterPro" id="IPR050101">
    <property type="entry name" value="CinA"/>
</dbReference>
<sequence length="414" mass="45399">MKQINAEIIAVGTELLLGQIANTNAQWISQELSTYGVNVFYHGVVGDNLKRVADTFSQAKDRSDLVIVTGGLGPTEDDLTREAFQLVSKLDIMEHRPSLNKIEAYFQKQGMEMTPNNRKQSHVFTNANVLENKVGMAPGMIVSQQKQNWVFLPGVPKEMKQMMKDDVIPFIQEITENESIIESMVMRFIGIGEAKLEDEIIDIIQSQVNPTIAPLAQADGVVIRLTAKADSINTASNLLQDTKRKILERVGSHFVGINEETIDRKIISLLKEKGKTIAAAESLTGGKFTENLISVKGASTVCSGGIVCYNTNVKTDVLGVSAKTIAEEGTVSEACAIEMANKVRNLLNTNIGISFTGIAGPEPIENKPVGLVYIALCDENTQFVVEKCNFHGSREAIRRKAVLKGFELLLNYLK</sequence>
<dbReference type="NCBIfam" id="TIGR00177">
    <property type="entry name" value="molyb_syn"/>
    <property type="match status" value="1"/>
</dbReference>
<name>A0A1H9Z883_9BACI</name>
<dbReference type="OrthoDB" id="9801454at2"/>
<dbReference type="Gene3D" id="3.30.70.2860">
    <property type="match status" value="1"/>
</dbReference>
<evidence type="ECO:0000256" key="1">
    <source>
        <dbReference type="HAMAP-Rule" id="MF_00226"/>
    </source>
</evidence>
<organism evidence="3 4">
    <name type="scientific">Oceanobacillus limi</name>
    <dbReference type="NCBI Taxonomy" id="930131"/>
    <lineage>
        <taxon>Bacteria</taxon>
        <taxon>Bacillati</taxon>
        <taxon>Bacillota</taxon>
        <taxon>Bacilli</taxon>
        <taxon>Bacillales</taxon>
        <taxon>Bacillaceae</taxon>
        <taxon>Oceanobacillus</taxon>
    </lineage>
</organism>
<dbReference type="Gene3D" id="3.90.950.20">
    <property type="entry name" value="CinA-like"/>
    <property type="match status" value="1"/>
</dbReference>
<dbReference type="InterPro" id="IPR008136">
    <property type="entry name" value="CinA_C"/>
</dbReference>
<dbReference type="Proteomes" id="UP000198618">
    <property type="component" value="Unassembled WGS sequence"/>
</dbReference>
<dbReference type="NCBIfam" id="NF001813">
    <property type="entry name" value="PRK00549.1"/>
    <property type="match status" value="1"/>
</dbReference>
<protein>
    <recommendedName>
        <fullName evidence="1">Putative competence-damage inducible protein</fullName>
    </recommendedName>
</protein>
<gene>
    <name evidence="1" type="primary">cinA</name>
    <name evidence="3" type="ORF">SAMN05216389_102113</name>
</gene>
<dbReference type="Pfam" id="PF02464">
    <property type="entry name" value="CinA"/>
    <property type="match status" value="1"/>
</dbReference>
<dbReference type="EMBL" id="FOHE01000002">
    <property type="protein sequence ID" value="SES77078.1"/>
    <property type="molecule type" value="Genomic_DNA"/>
</dbReference>
<dbReference type="NCBIfam" id="TIGR00200">
    <property type="entry name" value="cinA_nterm"/>
    <property type="match status" value="1"/>
</dbReference>
<dbReference type="InterPro" id="IPR001453">
    <property type="entry name" value="MoaB/Mog_dom"/>
</dbReference>
<dbReference type="RefSeq" id="WP_090866644.1">
    <property type="nucleotide sequence ID" value="NZ_FOHE01000002.1"/>
</dbReference>
<keyword evidence="4" id="KW-1185">Reference proteome</keyword>
<accession>A0A1H9Z883</accession>
<dbReference type="InterPro" id="IPR036653">
    <property type="entry name" value="CinA-like_C"/>
</dbReference>
<dbReference type="PANTHER" id="PTHR13939">
    <property type="entry name" value="NICOTINAMIDE-NUCLEOTIDE AMIDOHYDROLASE PNCC"/>
    <property type="match status" value="1"/>
</dbReference>
<dbReference type="Pfam" id="PF00994">
    <property type="entry name" value="MoCF_biosynth"/>
    <property type="match status" value="1"/>
</dbReference>